<dbReference type="SUPFAM" id="SSF69349">
    <property type="entry name" value="Phage fibre proteins"/>
    <property type="match status" value="1"/>
</dbReference>
<evidence type="ECO:0000313" key="2">
    <source>
        <dbReference type="EMBL" id="MFD1887398.1"/>
    </source>
</evidence>
<dbReference type="Proteomes" id="UP001597233">
    <property type="component" value="Unassembled WGS sequence"/>
</dbReference>
<feature type="domain" description="Gp5/Type VI secretion system Vgr protein OB-fold" evidence="1">
    <location>
        <begin position="23"/>
        <end position="96"/>
    </location>
</feature>
<proteinExistence type="predicted"/>
<dbReference type="SUPFAM" id="SSF69255">
    <property type="entry name" value="gp5 N-terminal domain-like"/>
    <property type="match status" value="1"/>
</dbReference>
<dbReference type="Gene3D" id="2.40.50.230">
    <property type="entry name" value="Gp5 N-terminal domain"/>
    <property type="match status" value="1"/>
</dbReference>
<organism evidence="2 3">
    <name type="scientific">Paenibacillus wenxiniae</name>
    <dbReference type="NCBI Taxonomy" id="1636843"/>
    <lineage>
        <taxon>Bacteria</taxon>
        <taxon>Bacillati</taxon>
        <taxon>Bacillota</taxon>
        <taxon>Bacilli</taxon>
        <taxon>Bacillales</taxon>
        <taxon>Paenibacillaceae</taxon>
        <taxon>Paenibacillus</taxon>
    </lineage>
</organism>
<dbReference type="InterPro" id="IPR006531">
    <property type="entry name" value="Gp5/Vgr_OB"/>
</dbReference>
<name>A0ABW4RMG1_9BACL</name>
<evidence type="ECO:0000259" key="1">
    <source>
        <dbReference type="Pfam" id="PF04717"/>
    </source>
</evidence>
<gene>
    <name evidence="2" type="ORF">ACFSC9_18030</name>
</gene>
<dbReference type="EMBL" id="JBHUEH010000023">
    <property type="protein sequence ID" value="MFD1887398.1"/>
    <property type="molecule type" value="Genomic_DNA"/>
</dbReference>
<dbReference type="Pfam" id="PF04717">
    <property type="entry name" value="Phage_base_V"/>
    <property type="match status" value="1"/>
</dbReference>
<evidence type="ECO:0000313" key="3">
    <source>
        <dbReference type="Proteomes" id="UP001597233"/>
    </source>
</evidence>
<reference evidence="3" key="1">
    <citation type="journal article" date="2019" name="Int. J. Syst. Evol. Microbiol.">
        <title>The Global Catalogue of Microorganisms (GCM) 10K type strain sequencing project: providing services to taxonomists for standard genome sequencing and annotation.</title>
        <authorList>
            <consortium name="The Broad Institute Genomics Platform"/>
            <consortium name="The Broad Institute Genome Sequencing Center for Infectious Disease"/>
            <person name="Wu L."/>
            <person name="Ma J."/>
        </authorList>
    </citation>
    <scope>NUCLEOTIDE SEQUENCE [LARGE SCALE GENOMIC DNA]</scope>
    <source>
        <strain evidence="3">CCUG 54950</strain>
    </source>
</reference>
<dbReference type="RefSeq" id="WP_347325116.1">
    <property type="nucleotide sequence ID" value="NZ_JBCGUH010000005.1"/>
</dbReference>
<comment type="caution">
    <text evidence="2">The sequence shown here is derived from an EMBL/GenBank/DDBJ whole genome shotgun (WGS) entry which is preliminary data.</text>
</comment>
<accession>A0ABW4RMG1</accession>
<keyword evidence="3" id="KW-1185">Reference proteome</keyword>
<protein>
    <submittedName>
        <fullName evidence="2">Phage baseplate assembly protein V</fullName>
    </submittedName>
</protein>
<sequence>MMLPDSYYDARRRPDTRIAGVAIGKVTSNQDPDNLARVKLMLQMQQGEYETDWVRVTSSMAGSARGSLFVPEVDDEVLVAFHLGDITRPYVIGLLWSNGAKPEPPPEKNTLKKMKTTAGHQIIFDETDNAAKMTFQSAKGHSLTMDDGGDKVEFKDSGGTHSVLLTGGSSGSVTVTSGSTKIVLNDQGDITLTSNKSVSIESTQISIQAKGTLDLKSSGPLSIQSDAIVTLKGTMVKIN</sequence>
<dbReference type="InterPro" id="IPR037026">
    <property type="entry name" value="Vgr_OB-fold_dom_sf"/>
</dbReference>